<dbReference type="AlphaFoldDB" id="A0AAE1Z2U3"/>
<reference evidence="2" key="1">
    <citation type="submission" date="2020-06" db="EMBL/GenBank/DDBJ databases">
        <authorList>
            <person name="Li T."/>
            <person name="Hu X."/>
            <person name="Zhang T."/>
            <person name="Song X."/>
            <person name="Zhang H."/>
            <person name="Dai N."/>
            <person name="Sheng W."/>
            <person name="Hou X."/>
            <person name="Wei L."/>
        </authorList>
    </citation>
    <scope>NUCLEOTIDE SEQUENCE</scope>
    <source>
        <strain evidence="2">3651</strain>
        <tissue evidence="2">Leaf</tissue>
    </source>
</reference>
<feature type="region of interest" description="Disordered" evidence="1">
    <location>
        <begin position="153"/>
        <end position="182"/>
    </location>
</feature>
<evidence type="ECO:0000313" key="3">
    <source>
        <dbReference type="Proteomes" id="UP001293254"/>
    </source>
</evidence>
<gene>
    <name evidence="2" type="ORF">Salat_0370500</name>
</gene>
<evidence type="ECO:0000256" key="1">
    <source>
        <dbReference type="SAM" id="MobiDB-lite"/>
    </source>
</evidence>
<name>A0AAE1Z2U3_9LAMI</name>
<dbReference type="EMBL" id="JACGWO010000001">
    <property type="protein sequence ID" value="KAK4440356.1"/>
    <property type="molecule type" value="Genomic_DNA"/>
</dbReference>
<evidence type="ECO:0000313" key="2">
    <source>
        <dbReference type="EMBL" id="KAK4440356.1"/>
    </source>
</evidence>
<sequence length="182" mass="20256">MDGDREQRSGLQQEGNKEGISQLLVTPEALTNLVSAAVKEAMGSRVAADGVMSSRRLFETDEGGNGIEQTDNEERRRSLQDGEHKERRKRKKGSPYSPGIPNVLKPVEHGNTQTHDQAEDGIINNYKGVRLQLCCPLCQKHFDLLVEPLQPITSPPHHLSKRPRPTENPSPNTTGAKRHRIN</sequence>
<keyword evidence="3" id="KW-1185">Reference proteome</keyword>
<accession>A0AAE1Z2U3</accession>
<feature type="compositionally biased region" description="Basic and acidic residues" evidence="1">
    <location>
        <begin position="72"/>
        <end position="85"/>
    </location>
</feature>
<dbReference type="Proteomes" id="UP001293254">
    <property type="component" value="Unassembled WGS sequence"/>
</dbReference>
<feature type="region of interest" description="Disordered" evidence="1">
    <location>
        <begin position="1"/>
        <end position="23"/>
    </location>
</feature>
<proteinExistence type="predicted"/>
<feature type="region of interest" description="Disordered" evidence="1">
    <location>
        <begin position="44"/>
        <end position="114"/>
    </location>
</feature>
<comment type="caution">
    <text evidence="2">The sequence shown here is derived from an EMBL/GenBank/DDBJ whole genome shotgun (WGS) entry which is preliminary data.</text>
</comment>
<organism evidence="2 3">
    <name type="scientific">Sesamum alatum</name>
    <dbReference type="NCBI Taxonomy" id="300844"/>
    <lineage>
        <taxon>Eukaryota</taxon>
        <taxon>Viridiplantae</taxon>
        <taxon>Streptophyta</taxon>
        <taxon>Embryophyta</taxon>
        <taxon>Tracheophyta</taxon>
        <taxon>Spermatophyta</taxon>
        <taxon>Magnoliopsida</taxon>
        <taxon>eudicotyledons</taxon>
        <taxon>Gunneridae</taxon>
        <taxon>Pentapetalae</taxon>
        <taxon>asterids</taxon>
        <taxon>lamiids</taxon>
        <taxon>Lamiales</taxon>
        <taxon>Pedaliaceae</taxon>
        <taxon>Sesamum</taxon>
    </lineage>
</organism>
<protein>
    <submittedName>
        <fullName evidence="2">Uncharacterized protein</fullName>
    </submittedName>
</protein>
<reference evidence="2" key="2">
    <citation type="journal article" date="2024" name="Plant">
        <title>Genomic evolution and insights into agronomic trait innovations of Sesamum species.</title>
        <authorList>
            <person name="Miao H."/>
            <person name="Wang L."/>
            <person name="Qu L."/>
            <person name="Liu H."/>
            <person name="Sun Y."/>
            <person name="Le M."/>
            <person name="Wang Q."/>
            <person name="Wei S."/>
            <person name="Zheng Y."/>
            <person name="Lin W."/>
            <person name="Duan Y."/>
            <person name="Cao H."/>
            <person name="Xiong S."/>
            <person name="Wang X."/>
            <person name="Wei L."/>
            <person name="Li C."/>
            <person name="Ma Q."/>
            <person name="Ju M."/>
            <person name="Zhao R."/>
            <person name="Li G."/>
            <person name="Mu C."/>
            <person name="Tian Q."/>
            <person name="Mei H."/>
            <person name="Zhang T."/>
            <person name="Gao T."/>
            <person name="Zhang H."/>
        </authorList>
    </citation>
    <scope>NUCLEOTIDE SEQUENCE</scope>
    <source>
        <strain evidence="2">3651</strain>
    </source>
</reference>